<proteinExistence type="predicted"/>
<dbReference type="EMBL" id="JACHOP010000013">
    <property type="protein sequence ID" value="MBB5758324.1"/>
    <property type="molecule type" value="Genomic_DNA"/>
</dbReference>
<evidence type="ECO:0000313" key="2">
    <source>
        <dbReference type="Proteomes" id="UP000583454"/>
    </source>
</evidence>
<comment type="caution">
    <text evidence="1">The sequence shown here is derived from an EMBL/GenBank/DDBJ whole genome shotgun (WGS) entry which is preliminary data.</text>
</comment>
<reference evidence="1 2" key="1">
    <citation type="submission" date="2020-08" db="EMBL/GenBank/DDBJ databases">
        <title>Genomic Encyclopedia of Type Strains, Phase IV (KMG-IV): sequencing the most valuable type-strain genomes for metagenomic binning, comparative biology and taxonomic classification.</title>
        <authorList>
            <person name="Goeker M."/>
        </authorList>
    </citation>
    <scope>NUCLEOTIDE SEQUENCE [LARGE SCALE GENOMIC DNA]</scope>
    <source>
        <strain evidence="1 2">DSM 2163</strain>
    </source>
</reference>
<dbReference type="AlphaFoldDB" id="A0A840ZMB3"/>
<gene>
    <name evidence="1" type="ORF">HNR00_003044</name>
</gene>
<protein>
    <submittedName>
        <fullName evidence="1">Uncharacterized protein</fullName>
    </submittedName>
</protein>
<dbReference type="RefSeq" id="WP_183570661.1">
    <property type="nucleotide sequence ID" value="NZ_JACHOP010000013.1"/>
</dbReference>
<name>A0A840ZMB3_9HYPH</name>
<evidence type="ECO:0000313" key="1">
    <source>
        <dbReference type="EMBL" id="MBB5758324.1"/>
    </source>
</evidence>
<keyword evidence="2" id="KW-1185">Reference proteome</keyword>
<accession>A0A840ZMB3</accession>
<dbReference type="Proteomes" id="UP000583454">
    <property type="component" value="Unassembled WGS sequence"/>
</dbReference>
<sequence>MALDPALLPDDVDALKRLIVGMAREAVQADTLIEKLRFELARLAERRLGVQPGPFGLRPRRRVILVVTDVSSRKTRR</sequence>
<organism evidence="1 2">
    <name type="scientific">Methylorubrum rhodinum</name>
    <dbReference type="NCBI Taxonomy" id="29428"/>
    <lineage>
        <taxon>Bacteria</taxon>
        <taxon>Pseudomonadati</taxon>
        <taxon>Pseudomonadota</taxon>
        <taxon>Alphaproteobacteria</taxon>
        <taxon>Hyphomicrobiales</taxon>
        <taxon>Methylobacteriaceae</taxon>
        <taxon>Methylorubrum</taxon>
    </lineage>
</organism>